<evidence type="ECO:0000313" key="12">
    <source>
        <dbReference type="Ensembl" id="ENSOSIP00000017419.1"/>
    </source>
</evidence>
<evidence type="ECO:0000256" key="1">
    <source>
        <dbReference type="ARBA" id="ARBA00004496"/>
    </source>
</evidence>
<proteinExistence type="predicted"/>
<evidence type="ECO:0000256" key="6">
    <source>
        <dbReference type="ARBA" id="ARBA00022833"/>
    </source>
</evidence>
<dbReference type="InterPro" id="IPR002857">
    <property type="entry name" value="Znf_CXXC"/>
</dbReference>
<evidence type="ECO:0000256" key="4">
    <source>
        <dbReference type="ARBA" id="ARBA00022723"/>
    </source>
</evidence>
<feature type="domain" description="CXXC-type" evidence="11">
    <location>
        <begin position="288"/>
        <end position="329"/>
    </location>
</feature>
<keyword evidence="2" id="KW-0963">Cytoplasm</keyword>
<dbReference type="PANTHER" id="PTHR13419:SF1">
    <property type="entry name" value="CXXC-TYPE ZINC FINGER PROTEIN 4"/>
    <property type="match status" value="1"/>
</dbReference>
<keyword evidence="5 9" id="KW-0863">Zinc-finger</keyword>
<protein>
    <recommendedName>
        <fullName evidence="8">CXXC-type zinc finger protein 4</fullName>
    </recommendedName>
</protein>
<evidence type="ECO:0000256" key="5">
    <source>
        <dbReference type="ARBA" id="ARBA00022771"/>
    </source>
</evidence>
<dbReference type="GO" id="GO:0005634">
    <property type="term" value="C:nucleus"/>
    <property type="evidence" value="ECO:0007669"/>
    <property type="project" value="TreeGrafter"/>
</dbReference>
<dbReference type="Ensembl" id="ENSOSIT00000018403.1">
    <property type="protein sequence ID" value="ENSOSIP00000017419.1"/>
    <property type="gene ID" value="ENSOSIG00000009526.1"/>
</dbReference>
<dbReference type="Pfam" id="PF02008">
    <property type="entry name" value="zf-CXXC"/>
    <property type="match status" value="1"/>
</dbReference>
<feature type="region of interest" description="Disordered" evidence="10">
    <location>
        <begin position="81"/>
        <end position="155"/>
    </location>
</feature>
<feature type="region of interest" description="Disordered" evidence="10">
    <location>
        <begin position="417"/>
        <end position="442"/>
    </location>
</feature>
<reference evidence="12" key="2">
    <citation type="submission" date="2025-09" db="UniProtKB">
        <authorList>
            <consortium name="Ensembl"/>
        </authorList>
    </citation>
    <scope>IDENTIFICATION</scope>
</reference>
<dbReference type="PROSITE" id="PS51058">
    <property type="entry name" value="ZF_CXXC"/>
    <property type="match status" value="1"/>
</dbReference>
<dbReference type="AlphaFoldDB" id="A0A8C8DMX7"/>
<evidence type="ECO:0000259" key="11">
    <source>
        <dbReference type="PROSITE" id="PS51058"/>
    </source>
</evidence>
<feature type="compositionally biased region" description="Gly residues" evidence="10">
    <location>
        <begin position="120"/>
        <end position="136"/>
    </location>
</feature>
<keyword evidence="7" id="KW-0238">DNA-binding</keyword>
<keyword evidence="6" id="KW-0862">Zinc</keyword>
<comment type="subcellular location">
    <subcellularLocation>
        <location evidence="1">Cytoplasm</location>
    </subcellularLocation>
</comment>
<dbReference type="PANTHER" id="PTHR13419">
    <property type="entry name" value="ZINC FINGER-CONTAINING"/>
    <property type="match status" value="1"/>
</dbReference>
<evidence type="ECO:0000256" key="7">
    <source>
        <dbReference type="ARBA" id="ARBA00023125"/>
    </source>
</evidence>
<feature type="compositionally biased region" description="Polar residues" evidence="10">
    <location>
        <begin position="417"/>
        <end position="431"/>
    </location>
</feature>
<organism evidence="12 13">
    <name type="scientific">Oryzias sinensis</name>
    <name type="common">Chinese medaka</name>
    <dbReference type="NCBI Taxonomy" id="183150"/>
    <lineage>
        <taxon>Eukaryota</taxon>
        <taxon>Metazoa</taxon>
        <taxon>Chordata</taxon>
        <taxon>Craniata</taxon>
        <taxon>Vertebrata</taxon>
        <taxon>Euteleostomi</taxon>
        <taxon>Actinopterygii</taxon>
        <taxon>Neopterygii</taxon>
        <taxon>Teleostei</taxon>
        <taxon>Neoteleostei</taxon>
        <taxon>Acanthomorphata</taxon>
        <taxon>Ovalentaria</taxon>
        <taxon>Atherinomorphae</taxon>
        <taxon>Beloniformes</taxon>
        <taxon>Adrianichthyidae</taxon>
        <taxon>Oryziinae</taxon>
        <taxon>Oryzias</taxon>
    </lineage>
</organism>
<keyword evidence="13" id="KW-1185">Reference proteome</keyword>
<reference evidence="12" key="1">
    <citation type="submission" date="2025-08" db="UniProtKB">
        <authorList>
            <consortium name="Ensembl"/>
        </authorList>
    </citation>
    <scope>IDENTIFICATION</scope>
</reference>
<sequence>MLDYTTEMDRYRSSIASFYKTNVNMNMNVANFPQSAKLAARLAAATPIFPPTAARLGTMATGPWGCHENMNMNHPAAMFWGRPKPVATAPSHHHHHHHPSAAPGHMTSTHPHSSSVHQGSSGGSGGGGSGGGSEGGGAEKHGSTPSLPVTQAAAHHHPMAASNGNFLPAYSSGADCGAMNKQGHAHADMIGLSEGGSCNGGGVMGGGFLGGLGLPPGVIVMAMGSAGGGISDASSAFQMTSGQRALTDCQQHNNSSPCPSSSSPSSSGVTTGGVTLSSSSSSSSGTVAKRKRKRCGVCGPCRRLINCGVCSSCRNRKTGHQICKFRKCEELKKKPGGGGVLEVSSANTHPHTKVHTHTHPCKNVHAETTRHRCPHTHSHIHAQKQRYTHKHPNTRVCSQTSMHRHQKIHLCIQTSTHTSPPTQVHAQTSSSRHNESLIFTVP</sequence>
<dbReference type="Proteomes" id="UP000694383">
    <property type="component" value="Unplaced"/>
</dbReference>
<evidence type="ECO:0000256" key="10">
    <source>
        <dbReference type="SAM" id="MobiDB-lite"/>
    </source>
</evidence>
<accession>A0A8C8DMX7</accession>
<dbReference type="GO" id="GO:0016055">
    <property type="term" value="P:Wnt signaling pathway"/>
    <property type="evidence" value="ECO:0007669"/>
    <property type="project" value="UniProtKB-KW"/>
</dbReference>
<dbReference type="GO" id="GO:0008270">
    <property type="term" value="F:zinc ion binding"/>
    <property type="evidence" value="ECO:0007669"/>
    <property type="project" value="UniProtKB-KW"/>
</dbReference>
<evidence type="ECO:0000256" key="2">
    <source>
        <dbReference type="ARBA" id="ARBA00022490"/>
    </source>
</evidence>
<feature type="compositionally biased region" description="Low complexity" evidence="10">
    <location>
        <begin position="255"/>
        <end position="286"/>
    </location>
</feature>
<feature type="region of interest" description="Disordered" evidence="10">
    <location>
        <begin position="248"/>
        <end position="286"/>
    </location>
</feature>
<evidence type="ECO:0000256" key="9">
    <source>
        <dbReference type="PROSITE-ProRule" id="PRU00509"/>
    </source>
</evidence>
<feature type="compositionally biased region" description="Polar residues" evidence="10">
    <location>
        <begin position="106"/>
        <end position="118"/>
    </location>
</feature>
<dbReference type="GO" id="GO:0005737">
    <property type="term" value="C:cytoplasm"/>
    <property type="evidence" value="ECO:0007669"/>
    <property type="project" value="UniProtKB-SubCell"/>
</dbReference>
<evidence type="ECO:0000313" key="13">
    <source>
        <dbReference type="Proteomes" id="UP000694383"/>
    </source>
</evidence>
<evidence type="ECO:0000256" key="8">
    <source>
        <dbReference type="ARBA" id="ARBA00039660"/>
    </source>
</evidence>
<evidence type="ECO:0000256" key="3">
    <source>
        <dbReference type="ARBA" id="ARBA00022687"/>
    </source>
</evidence>
<dbReference type="GeneTree" id="ENSGT00940000154108"/>
<dbReference type="GO" id="GO:0008327">
    <property type="term" value="F:methyl-CpG binding"/>
    <property type="evidence" value="ECO:0007669"/>
    <property type="project" value="TreeGrafter"/>
</dbReference>
<dbReference type="InterPro" id="IPR040388">
    <property type="entry name" value="CXXC4/CXXC5"/>
</dbReference>
<name>A0A8C8DMX7_9TELE</name>
<keyword evidence="4" id="KW-0479">Metal-binding</keyword>
<keyword evidence="3" id="KW-0879">Wnt signaling pathway</keyword>